<dbReference type="InterPro" id="IPR011055">
    <property type="entry name" value="Dup_hybrid_motif"/>
</dbReference>
<keyword evidence="2" id="KW-0813">Transport</keyword>
<reference evidence="8 9" key="1">
    <citation type="submission" date="2013-01" db="EMBL/GenBank/DDBJ databases">
        <title>The Genome Sequence of Clostridium clostridioforme 90A8.</title>
        <authorList>
            <consortium name="The Broad Institute Genome Sequencing Platform"/>
            <person name="Earl A."/>
            <person name="Ward D."/>
            <person name="Feldgarden M."/>
            <person name="Gevers D."/>
            <person name="Courvalin P."/>
            <person name="Lambert T."/>
            <person name="Walker B."/>
            <person name="Young S.K."/>
            <person name="Zeng Q."/>
            <person name="Gargeya S."/>
            <person name="Fitzgerald M."/>
            <person name="Haas B."/>
            <person name="Abouelleil A."/>
            <person name="Alvarado L."/>
            <person name="Arachchi H.M."/>
            <person name="Berlin A.M."/>
            <person name="Chapman S.B."/>
            <person name="Dewar J."/>
            <person name="Goldberg J."/>
            <person name="Griggs A."/>
            <person name="Gujja S."/>
            <person name="Hansen M."/>
            <person name="Howarth C."/>
            <person name="Imamovic A."/>
            <person name="Larimer J."/>
            <person name="McCowan C."/>
            <person name="Murphy C."/>
            <person name="Neiman D."/>
            <person name="Pearson M."/>
            <person name="Priest M."/>
            <person name="Roberts A."/>
            <person name="Saif S."/>
            <person name="Shea T."/>
            <person name="Sisk P."/>
            <person name="Sykes S."/>
            <person name="Wortman J."/>
            <person name="Nusbaum C."/>
            <person name="Birren B."/>
        </authorList>
    </citation>
    <scope>NUCLEOTIDE SEQUENCE [LARGE SCALE GENOMIC DNA]</scope>
    <source>
        <strain evidence="8 9">90A8</strain>
    </source>
</reference>
<evidence type="ECO:0000256" key="1">
    <source>
        <dbReference type="ARBA" id="ARBA00004496"/>
    </source>
</evidence>
<dbReference type="HOGENOM" id="CLU_1934363_0_0_9"/>
<dbReference type="Gene3D" id="2.70.70.10">
    <property type="entry name" value="Glucose Permease (Domain IIA)"/>
    <property type="match status" value="1"/>
</dbReference>
<evidence type="ECO:0000313" key="9">
    <source>
        <dbReference type="Proteomes" id="UP000013085"/>
    </source>
</evidence>
<keyword evidence="6" id="KW-0418">Kinase</keyword>
<dbReference type="GO" id="GO:0016301">
    <property type="term" value="F:kinase activity"/>
    <property type="evidence" value="ECO:0007669"/>
    <property type="project" value="UniProtKB-KW"/>
</dbReference>
<keyword evidence="5" id="KW-0598">Phosphotransferase system</keyword>
<evidence type="ECO:0000256" key="4">
    <source>
        <dbReference type="ARBA" id="ARBA00022679"/>
    </source>
</evidence>
<evidence type="ECO:0000256" key="3">
    <source>
        <dbReference type="ARBA" id="ARBA00022597"/>
    </source>
</evidence>
<dbReference type="SUPFAM" id="SSF51261">
    <property type="entry name" value="Duplicated hybrid motif"/>
    <property type="match status" value="1"/>
</dbReference>
<keyword evidence="4" id="KW-0808">Transferase</keyword>
<dbReference type="Proteomes" id="UP000013085">
    <property type="component" value="Unassembled WGS sequence"/>
</dbReference>
<dbReference type="InterPro" id="IPR036866">
    <property type="entry name" value="RibonucZ/Hydroxyglut_hydro"/>
</dbReference>
<evidence type="ECO:0000256" key="6">
    <source>
        <dbReference type="ARBA" id="ARBA00022777"/>
    </source>
</evidence>
<evidence type="ECO:0000259" key="7">
    <source>
        <dbReference type="Pfam" id="PF00358"/>
    </source>
</evidence>
<accession>A0A0E2H6C2</accession>
<dbReference type="InterPro" id="IPR050890">
    <property type="entry name" value="PTS_EIIA_component"/>
</dbReference>
<gene>
    <name evidence="8" type="ORF">HMPREF1090_04263</name>
</gene>
<evidence type="ECO:0000256" key="2">
    <source>
        <dbReference type="ARBA" id="ARBA00022448"/>
    </source>
</evidence>
<proteinExistence type="predicted"/>
<sequence>MVEALGVSYKNLDVFITHGHPDHMGLNVFNGQSKCLQAQPYDTIRYLTEPYLYVRLSRIWKQHHLCVDCHREFAITSPVTGGMIPLSEVKDETFASGMLGQGIAIKPVVGKVIVPFECPGQCSVRSPQNV</sequence>
<comment type="subcellular location">
    <subcellularLocation>
        <location evidence="1">Cytoplasm</location>
    </subcellularLocation>
</comment>
<dbReference type="PATRIC" id="fig|999408.3.peg.4580"/>
<dbReference type="GO" id="GO:0009401">
    <property type="term" value="P:phosphoenolpyruvate-dependent sugar phosphotransferase system"/>
    <property type="evidence" value="ECO:0007669"/>
    <property type="project" value="UniProtKB-KW"/>
</dbReference>
<dbReference type="AlphaFoldDB" id="A0A0E2H6C2"/>
<comment type="caution">
    <text evidence="8">The sequence shown here is derived from an EMBL/GenBank/DDBJ whole genome shotgun (WGS) entry which is preliminary data.</text>
</comment>
<name>A0A0E2H6C2_9FIRM</name>
<dbReference type="PANTHER" id="PTHR45008">
    <property type="entry name" value="PTS SYSTEM GLUCOSE-SPECIFIC EIIA COMPONENT"/>
    <property type="match status" value="1"/>
</dbReference>
<dbReference type="InterPro" id="IPR001127">
    <property type="entry name" value="PTS_EIIA_1_perm"/>
</dbReference>
<evidence type="ECO:0000313" key="8">
    <source>
        <dbReference type="EMBL" id="ENZ10282.1"/>
    </source>
</evidence>
<keyword evidence="3" id="KW-0762">Sugar transport</keyword>
<dbReference type="Pfam" id="PF00358">
    <property type="entry name" value="PTS_EIIA_1"/>
    <property type="match status" value="1"/>
</dbReference>
<protein>
    <recommendedName>
        <fullName evidence="7">PTS EIIA type-1 domain-containing protein</fullName>
    </recommendedName>
</protein>
<dbReference type="EMBL" id="AGYR01000047">
    <property type="protein sequence ID" value="ENZ10282.1"/>
    <property type="molecule type" value="Genomic_DNA"/>
</dbReference>
<evidence type="ECO:0000256" key="5">
    <source>
        <dbReference type="ARBA" id="ARBA00022683"/>
    </source>
</evidence>
<dbReference type="GO" id="GO:0005737">
    <property type="term" value="C:cytoplasm"/>
    <property type="evidence" value="ECO:0007669"/>
    <property type="project" value="UniProtKB-SubCell"/>
</dbReference>
<dbReference type="SUPFAM" id="SSF56281">
    <property type="entry name" value="Metallo-hydrolase/oxidoreductase"/>
    <property type="match status" value="1"/>
</dbReference>
<feature type="domain" description="PTS EIIA type-1" evidence="7">
    <location>
        <begin position="75"/>
        <end position="118"/>
    </location>
</feature>
<organism evidence="8 9">
    <name type="scientific">[Clostridium] clostridioforme 90A8</name>
    <dbReference type="NCBI Taxonomy" id="999408"/>
    <lineage>
        <taxon>Bacteria</taxon>
        <taxon>Bacillati</taxon>
        <taxon>Bacillota</taxon>
        <taxon>Clostridia</taxon>
        <taxon>Lachnospirales</taxon>
        <taxon>Lachnospiraceae</taxon>
        <taxon>Enterocloster</taxon>
    </lineage>
</organism>
<dbReference type="PANTHER" id="PTHR45008:SF1">
    <property type="entry name" value="PTS SYSTEM GLUCOSE-SPECIFIC EIIA COMPONENT"/>
    <property type="match status" value="1"/>
</dbReference>